<dbReference type="Gene3D" id="3.40.190.150">
    <property type="entry name" value="Bordetella uptake gene, domain 1"/>
    <property type="match status" value="1"/>
</dbReference>
<feature type="chain" id="PRO_5037064982" description="Tripartite tricarboxylate transporter substrate binding protein" evidence="2">
    <location>
        <begin position="28"/>
        <end position="331"/>
    </location>
</feature>
<accession>A0A917Q387</accession>
<evidence type="ECO:0000256" key="1">
    <source>
        <dbReference type="ARBA" id="ARBA00006987"/>
    </source>
</evidence>
<evidence type="ECO:0000313" key="3">
    <source>
        <dbReference type="EMBL" id="GGK09122.1"/>
    </source>
</evidence>
<dbReference type="Proteomes" id="UP000635983">
    <property type="component" value="Unassembled WGS sequence"/>
</dbReference>
<dbReference type="Gene3D" id="3.40.190.10">
    <property type="entry name" value="Periplasmic binding protein-like II"/>
    <property type="match status" value="1"/>
</dbReference>
<dbReference type="Pfam" id="PF03401">
    <property type="entry name" value="TctC"/>
    <property type="match status" value="1"/>
</dbReference>
<dbReference type="EMBL" id="BMPO01000011">
    <property type="protein sequence ID" value="GGK09122.1"/>
    <property type="molecule type" value="Genomic_DNA"/>
</dbReference>
<name>A0A917Q387_9PSED</name>
<dbReference type="InterPro" id="IPR042100">
    <property type="entry name" value="Bug_dom1"/>
</dbReference>
<reference evidence="3" key="1">
    <citation type="journal article" date="2014" name="Int. J. Syst. Evol. Microbiol.">
        <title>Complete genome sequence of Corynebacterium casei LMG S-19264T (=DSM 44701T), isolated from a smear-ripened cheese.</title>
        <authorList>
            <consortium name="US DOE Joint Genome Institute (JGI-PGF)"/>
            <person name="Walter F."/>
            <person name="Albersmeier A."/>
            <person name="Kalinowski J."/>
            <person name="Ruckert C."/>
        </authorList>
    </citation>
    <scope>NUCLEOTIDE SEQUENCE</scope>
    <source>
        <strain evidence="3">JCM 30078</strain>
    </source>
</reference>
<gene>
    <name evidence="3" type="ORF">GCM10009304_39090</name>
</gene>
<dbReference type="PANTHER" id="PTHR42928">
    <property type="entry name" value="TRICARBOXYLATE-BINDING PROTEIN"/>
    <property type="match status" value="1"/>
</dbReference>
<evidence type="ECO:0000313" key="4">
    <source>
        <dbReference type="Proteomes" id="UP000635983"/>
    </source>
</evidence>
<feature type="signal peptide" evidence="2">
    <location>
        <begin position="1"/>
        <end position="27"/>
    </location>
</feature>
<dbReference type="InterPro" id="IPR005064">
    <property type="entry name" value="BUG"/>
</dbReference>
<proteinExistence type="inferred from homology"/>
<dbReference type="RefSeq" id="WP_188985798.1">
    <property type="nucleotide sequence ID" value="NZ_BMPO01000011.1"/>
</dbReference>
<evidence type="ECO:0008006" key="5">
    <source>
        <dbReference type="Google" id="ProtNLM"/>
    </source>
</evidence>
<keyword evidence="2" id="KW-0732">Signal</keyword>
<dbReference type="AlphaFoldDB" id="A0A917Q387"/>
<sequence>MITRRSLLLRAASAALASTLPIRGALAQPGIPPKGQLLFGYPPGAVGSLLGVGLTKVLAGVSGVDYALVNIEGRNTRLACEQVRNAPADGATLLHAQSTAMCLLPNIYRHLGYDPIRDFTPLGVVGEFTFSLTVGPLVPRSVTNLQQYLDWVKQNPDARDIGFSIYGSQGHLAVLTLAQDLSASVEPLAYKGTAMMIKDIAAGRLAAGFTAAGNGDAALWANGILRSIGVTRGARLPYWPNIMTLREQGVADMDLSAWYAWYAPAATPAATVQQWRQTVRAMQASPDFSALHTRLLLTQPKVTVEEIPELITLETRRFNDYVKRLRFRPLD</sequence>
<dbReference type="PANTHER" id="PTHR42928:SF5">
    <property type="entry name" value="BLR1237 PROTEIN"/>
    <property type="match status" value="1"/>
</dbReference>
<reference evidence="3" key="2">
    <citation type="submission" date="2020-09" db="EMBL/GenBank/DDBJ databases">
        <authorList>
            <person name="Sun Q."/>
            <person name="Ohkuma M."/>
        </authorList>
    </citation>
    <scope>NUCLEOTIDE SEQUENCE</scope>
    <source>
        <strain evidence="3">JCM 30078</strain>
    </source>
</reference>
<dbReference type="PROSITE" id="PS51318">
    <property type="entry name" value="TAT"/>
    <property type="match status" value="1"/>
</dbReference>
<comment type="similarity">
    <text evidence="1">Belongs to the UPF0065 (bug) family.</text>
</comment>
<organism evidence="3 4">
    <name type="scientific">Pseudomonas matsuisoli</name>
    <dbReference type="NCBI Taxonomy" id="1515666"/>
    <lineage>
        <taxon>Bacteria</taxon>
        <taxon>Pseudomonadati</taxon>
        <taxon>Pseudomonadota</taxon>
        <taxon>Gammaproteobacteria</taxon>
        <taxon>Pseudomonadales</taxon>
        <taxon>Pseudomonadaceae</taxon>
        <taxon>Pseudomonas</taxon>
    </lineage>
</organism>
<evidence type="ECO:0000256" key="2">
    <source>
        <dbReference type="SAM" id="SignalP"/>
    </source>
</evidence>
<comment type="caution">
    <text evidence="3">The sequence shown here is derived from an EMBL/GenBank/DDBJ whole genome shotgun (WGS) entry which is preliminary data.</text>
</comment>
<dbReference type="InterPro" id="IPR006311">
    <property type="entry name" value="TAT_signal"/>
</dbReference>
<keyword evidence="4" id="KW-1185">Reference proteome</keyword>
<protein>
    <recommendedName>
        <fullName evidence="5">Tripartite tricarboxylate transporter substrate binding protein</fullName>
    </recommendedName>
</protein>